<evidence type="ECO:0000259" key="2">
    <source>
        <dbReference type="Pfam" id="PF17881"/>
    </source>
</evidence>
<accession>A0A081P5S5</accession>
<gene>
    <name evidence="3" type="ORF">ET33_36310</name>
</gene>
<keyword evidence="1" id="KW-0472">Membrane</keyword>
<dbReference type="Gene3D" id="3.10.450.40">
    <property type="match status" value="2"/>
</dbReference>
<evidence type="ECO:0000313" key="4">
    <source>
        <dbReference type="Proteomes" id="UP000028123"/>
    </source>
</evidence>
<comment type="caution">
    <text evidence="3">The sequence shown here is derived from an EMBL/GenBank/DDBJ whole genome shotgun (WGS) entry which is preliminary data.</text>
</comment>
<sequence length="164" mass="18511">MRKAWKITIIAGAAAVVIVTGLSMTFNFIMDKEWTEQRAAVLTAYEKTILAKAVKVERFVAEKPYTVITGEDKIGQPVYVWVGQDEIHTEMGSAGIDAAQAEAKVKVAHPEAKVLRTTPGIRSGQLVWEVFYKLQPEDKMEQHFYDYYAFKDGQLIDTLRLTIQ</sequence>
<keyword evidence="1" id="KW-0812">Transmembrane</keyword>
<feature type="domain" description="Cell wall elongation regulator TseB-like" evidence="2">
    <location>
        <begin position="40"/>
        <end position="82"/>
    </location>
</feature>
<dbReference type="EMBL" id="JNVM01000008">
    <property type="protein sequence ID" value="KEQ26048.1"/>
    <property type="molecule type" value="Genomic_DNA"/>
</dbReference>
<dbReference type="SUPFAM" id="SSF54403">
    <property type="entry name" value="Cystatin/monellin"/>
    <property type="match status" value="2"/>
</dbReference>
<protein>
    <recommendedName>
        <fullName evidence="2">Cell wall elongation regulator TseB-like domain-containing protein</fullName>
    </recommendedName>
</protein>
<proteinExistence type="predicted"/>
<evidence type="ECO:0000256" key="1">
    <source>
        <dbReference type="SAM" id="Phobius"/>
    </source>
</evidence>
<dbReference type="AlphaFoldDB" id="A0A081P5S5"/>
<organism evidence="3 4">
    <name type="scientific">Paenibacillus tyrfis</name>
    <dbReference type="NCBI Taxonomy" id="1501230"/>
    <lineage>
        <taxon>Bacteria</taxon>
        <taxon>Bacillati</taxon>
        <taxon>Bacillota</taxon>
        <taxon>Bacilli</taxon>
        <taxon>Bacillales</taxon>
        <taxon>Paenibacillaceae</taxon>
        <taxon>Paenibacillus</taxon>
    </lineage>
</organism>
<keyword evidence="1" id="KW-1133">Transmembrane helix</keyword>
<dbReference type="InterPro" id="IPR041401">
    <property type="entry name" value="TseB-like_dom"/>
</dbReference>
<dbReference type="Pfam" id="PF17881">
    <property type="entry name" value="TseB"/>
    <property type="match status" value="1"/>
</dbReference>
<dbReference type="RefSeq" id="WP_036680570.1">
    <property type="nucleotide sequence ID" value="NZ_JNVM01000008.1"/>
</dbReference>
<feature type="transmembrane region" description="Helical" evidence="1">
    <location>
        <begin position="7"/>
        <end position="30"/>
    </location>
</feature>
<dbReference type="eggNOG" id="COG5353">
    <property type="taxonomic scope" value="Bacteria"/>
</dbReference>
<evidence type="ECO:0000313" key="3">
    <source>
        <dbReference type="EMBL" id="KEQ26048.1"/>
    </source>
</evidence>
<name>A0A081P5S5_9BACL</name>
<dbReference type="OrthoDB" id="2678417at2"/>
<reference evidence="3 4" key="1">
    <citation type="submission" date="2014-06" db="EMBL/GenBank/DDBJ databases">
        <title>Draft genome sequence of Paenibacillus sp. MSt1.</title>
        <authorList>
            <person name="Aw Y.K."/>
            <person name="Ong K.S."/>
            <person name="Gan H.M."/>
            <person name="Lee S.M."/>
        </authorList>
    </citation>
    <scope>NUCLEOTIDE SEQUENCE [LARGE SCALE GENOMIC DNA]</scope>
    <source>
        <strain evidence="3 4">MSt1</strain>
    </source>
</reference>
<dbReference type="Proteomes" id="UP000028123">
    <property type="component" value="Unassembled WGS sequence"/>
</dbReference>
<dbReference type="InterPro" id="IPR046350">
    <property type="entry name" value="Cystatin_sf"/>
</dbReference>
<keyword evidence="4" id="KW-1185">Reference proteome</keyword>